<proteinExistence type="predicted"/>
<evidence type="ECO:0000313" key="1">
    <source>
        <dbReference type="EMBL" id="KAH7850064.1"/>
    </source>
</evidence>
<dbReference type="EMBL" id="CM037157">
    <property type="protein sequence ID" value="KAH7850064.1"/>
    <property type="molecule type" value="Genomic_DNA"/>
</dbReference>
<keyword evidence="2" id="KW-1185">Reference proteome</keyword>
<gene>
    <name evidence="1" type="ORF">Vadar_027289</name>
</gene>
<comment type="caution">
    <text evidence="1">The sequence shown here is derived from an EMBL/GenBank/DDBJ whole genome shotgun (WGS) entry which is preliminary data.</text>
</comment>
<evidence type="ECO:0000313" key="2">
    <source>
        <dbReference type="Proteomes" id="UP000828048"/>
    </source>
</evidence>
<organism evidence="1 2">
    <name type="scientific">Vaccinium darrowii</name>
    <dbReference type="NCBI Taxonomy" id="229202"/>
    <lineage>
        <taxon>Eukaryota</taxon>
        <taxon>Viridiplantae</taxon>
        <taxon>Streptophyta</taxon>
        <taxon>Embryophyta</taxon>
        <taxon>Tracheophyta</taxon>
        <taxon>Spermatophyta</taxon>
        <taxon>Magnoliopsida</taxon>
        <taxon>eudicotyledons</taxon>
        <taxon>Gunneridae</taxon>
        <taxon>Pentapetalae</taxon>
        <taxon>asterids</taxon>
        <taxon>Ericales</taxon>
        <taxon>Ericaceae</taxon>
        <taxon>Vaccinioideae</taxon>
        <taxon>Vaccinieae</taxon>
        <taxon>Vaccinium</taxon>
    </lineage>
</organism>
<sequence length="1505" mass="167331">MDGSGNYGFAMDETDTVRFLTTTVGSFIHDRLMDKEQRTQQKDQCAERLAAEDGTSDKDTEIQYSDQAVLANLDWGIDALEEAINTSNMETKLARLDYAEKMLQVCAMLNSSHKTAGVPNFYLSAWAHLNLSYMWILRDNVHNAVLHVLQMFTIDPFFSRIDFAPELWKTLFLPHMSSIVGWYSQERHRLVMDGVPDSTDLSFTVDFDEFFNESFISSMRPDQTEKMQKLEQVYGQSLDENTRLYAKYYKDCLTFDSTTSRKVVPMMPIVEPPMTPLHEVSRSIPDYVKFGPILPQSAGFSPILKYRENAREASISSATSTSSENLEETATWVPQESIPEENEDDSVKEPDLYEDSDAVEENDLYEDSDAVYPTPESINSFVMKKEEETSPNIQPQRVNGWMHYPTISSPNDSTKTGSPKSSSPKPDPPPKKESPSMSRLLSFRLREPTISSSLPASPQSHNGSSVSPEDSDGDTTDLQKSSRARGMSYGNGTSQMIENSYFDDSDEGSPSYASLPLSQKPTPHSRLPKDFVCPITGQIFCDPVTLETGQTYERKAIQEWVKRGNTTCPITRQPISATSIPKTNYVLKRLITSWKEQHPDLAQEFSYAETPGSSFRSFSSKENVSKSTPSGPFSPCSRRTRDESINNTTRRLTRPQVVTSPTSVISQAALETMINGLKPHITCLCTSEDLKECEAAVLTIGRIWKDSKSYPGLHSYFSNTKIVSGFVEILSASMEREVLRTSVGILSELISADDRVAETLTRVDCDFDCLASLLENGLAEASVLIYLLRPTFFQLSSHDLIPSLVQLILTRNEDLGEDRLVMEPEDAALAILEQILLGGDENSRPVNAMAVISANAIPALIERLDRVEGREVIVTILLCCIHADKGCRNLIASRIEFSHVLELFHAGNGSVRGICIDFLSELVQLSRRTFCNRVLQIIKDEGTFSSMHTLLVYLQMAPMEQRPVVATLLLQLDLLVEPLKMSIYREEAVDALIEALCKKYFPNSQITALDALLSLSGRLTPSGKPYIESWLLKLAGFDQSYNALMRAERPKTHELALTGTMEEEEKATSSWEKRVAFVLCNHEKGAIFGALEVCLENNSIEMAKSCLVIATWLIHMLYCLPDTGVRDVARRALLDQFLNVLQSSKNIEDKILAALALKSFISDPGALNELGVYAKCIYKTLRKLKRNSTMVNDMLKTLMNWPSVNATELWCCAEAAELDSCANGKVLCLLHVKGLIVSSHSDGTIKVWDAGKRVPQLVQEVREHIKAVTCLCVSSSGDKLYSGSMDKTIRVWAIKQEAIHCLQIHDVKDAVMELTANSNFACFSTQGTGVKIYNWSGVPKHINFNKNVKSLAMTGTKLYCGCTGYSIQEVDLSTYTSTVFYAGAKKLLGKQNIRSLRIHDGLLFAGGSSVDGIAGKVFSLSTKATIGSFSTALDIHCMAVNNDFIFTASKFGYIEVWLKERVTRVAYIKMASGGNARITSLASDSNGEMLFAGSSEGKIQAWELD</sequence>
<dbReference type="Proteomes" id="UP000828048">
    <property type="component" value="Chromosome 7"/>
</dbReference>
<reference evidence="1 2" key="1">
    <citation type="journal article" date="2021" name="Hortic Res">
        <title>High-quality reference genome and annotation aids understanding of berry development for evergreen blueberry (Vaccinium darrowii).</title>
        <authorList>
            <person name="Yu J."/>
            <person name="Hulse-Kemp A.M."/>
            <person name="Babiker E."/>
            <person name="Staton M."/>
        </authorList>
    </citation>
    <scope>NUCLEOTIDE SEQUENCE [LARGE SCALE GENOMIC DNA]</scope>
    <source>
        <strain evidence="2">cv. NJ 8807/NJ 8810</strain>
        <tissue evidence="1">Young leaf</tissue>
    </source>
</reference>
<name>A0ACB7YAG5_9ERIC</name>
<accession>A0ACB7YAG5</accession>
<protein>
    <submittedName>
        <fullName evidence="1">Uncharacterized protein</fullName>
    </submittedName>
</protein>